<dbReference type="RefSeq" id="XP_055867649.1">
    <property type="nucleotide sequence ID" value="XM_056011674.1"/>
</dbReference>
<dbReference type="PROSITE" id="PS50853">
    <property type="entry name" value="FN3"/>
    <property type="match status" value="2"/>
</dbReference>
<keyword evidence="8" id="KW-1185">Reference proteome</keyword>
<evidence type="ECO:0000256" key="3">
    <source>
        <dbReference type="SAM" id="MobiDB-lite"/>
    </source>
</evidence>
<evidence type="ECO:0000313" key="10">
    <source>
        <dbReference type="RefSeq" id="XP_055867642.1"/>
    </source>
</evidence>
<dbReference type="InterPro" id="IPR013151">
    <property type="entry name" value="Immunoglobulin_dom"/>
</dbReference>
<evidence type="ECO:0000313" key="12">
    <source>
        <dbReference type="RefSeq" id="XP_055867644.1"/>
    </source>
</evidence>
<dbReference type="InterPro" id="IPR003598">
    <property type="entry name" value="Ig_sub2"/>
</dbReference>
<dbReference type="PANTHER" id="PTHR44170">
    <property type="entry name" value="PROTEIN SIDEKICK"/>
    <property type="match status" value="1"/>
</dbReference>
<dbReference type="SUPFAM" id="SSF49265">
    <property type="entry name" value="Fibronectin type III"/>
    <property type="match status" value="1"/>
</dbReference>
<dbReference type="RefSeq" id="XP_055867648.1">
    <property type="nucleotide sequence ID" value="XM_056011673.1"/>
</dbReference>
<dbReference type="InterPro" id="IPR007110">
    <property type="entry name" value="Ig-like_dom"/>
</dbReference>
<dbReference type="AlphaFoldDB" id="A0A9W2YY50"/>
<proteinExistence type="predicted"/>
<reference evidence="9 10" key="1">
    <citation type="submission" date="2025-04" db="UniProtKB">
        <authorList>
            <consortium name="RefSeq"/>
        </authorList>
    </citation>
    <scope>IDENTIFICATION</scope>
</reference>
<dbReference type="SMART" id="SM00060">
    <property type="entry name" value="FN3"/>
    <property type="match status" value="2"/>
</dbReference>
<keyword evidence="4" id="KW-1133">Transmembrane helix</keyword>
<evidence type="ECO:0000313" key="15">
    <source>
        <dbReference type="RefSeq" id="XP_055867647.1"/>
    </source>
</evidence>
<dbReference type="Pfam" id="PF00041">
    <property type="entry name" value="fn3"/>
    <property type="match status" value="2"/>
</dbReference>
<evidence type="ECO:0000313" key="16">
    <source>
        <dbReference type="RefSeq" id="XP_055867648.1"/>
    </source>
</evidence>
<feature type="domain" description="Ig-like" evidence="6">
    <location>
        <begin position="44"/>
        <end position="135"/>
    </location>
</feature>
<dbReference type="RefSeq" id="XP_055867647.1">
    <property type="nucleotide sequence ID" value="XM_056011672.1"/>
</dbReference>
<feature type="compositionally biased region" description="Basic residues" evidence="3">
    <location>
        <begin position="445"/>
        <end position="465"/>
    </location>
</feature>
<keyword evidence="5" id="KW-0732">Signal</keyword>
<evidence type="ECO:0000259" key="7">
    <source>
        <dbReference type="PROSITE" id="PS50853"/>
    </source>
</evidence>
<dbReference type="InterPro" id="IPR036179">
    <property type="entry name" value="Ig-like_dom_sf"/>
</dbReference>
<evidence type="ECO:0000256" key="1">
    <source>
        <dbReference type="ARBA" id="ARBA00022737"/>
    </source>
</evidence>
<evidence type="ECO:0000259" key="6">
    <source>
        <dbReference type="PROSITE" id="PS50835"/>
    </source>
</evidence>
<dbReference type="InterPro" id="IPR003599">
    <property type="entry name" value="Ig_sub"/>
</dbReference>
<evidence type="ECO:0000313" key="9">
    <source>
        <dbReference type="RefSeq" id="XP_055867641.1"/>
    </source>
</evidence>
<dbReference type="SMART" id="SM00409">
    <property type="entry name" value="IG"/>
    <property type="match status" value="4"/>
</dbReference>
<feature type="compositionally biased region" description="Basic residues" evidence="3">
    <location>
        <begin position="1028"/>
        <end position="1038"/>
    </location>
</feature>
<feature type="domain" description="Ig-like" evidence="6">
    <location>
        <begin position="137"/>
        <end position="232"/>
    </location>
</feature>
<feature type="region of interest" description="Disordered" evidence="3">
    <location>
        <begin position="682"/>
        <end position="713"/>
    </location>
</feature>
<evidence type="ECO:0000256" key="5">
    <source>
        <dbReference type="SAM" id="SignalP"/>
    </source>
</evidence>
<dbReference type="RefSeq" id="XP_055867645.1">
    <property type="nucleotide sequence ID" value="XM_056011670.1"/>
</dbReference>
<feature type="domain" description="Ig-like" evidence="6">
    <location>
        <begin position="328"/>
        <end position="410"/>
    </location>
</feature>
<evidence type="ECO:0000313" key="8">
    <source>
        <dbReference type="Proteomes" id="UP001165740"/>
    </source>
</evidence>
<dbReference type="OMA" id="CAGAHET"/>
<dbReference type="RefSeq" id="XP_055867642.1">
    <property type="nucleotide sequence ID" value="XM_056011667.1"/>
</dbReference>
<feature type="compositionally biased region" description="Basic and acidic residues" evidence="3">
    <location>
        <begin position="427"/>
        <end position="444"/>
    </location>
</feature>
<dbReference type="RefSeq" id="XP_055867644.1">
    <property type="nucleotide sequence ID" value="XM_056011669.1"/>
</dbReference>
<keyword evidence="2" id="KW-1015">Disulfide bond</keyword>
<dbReference type="PROSITE" id="PS50835">
    <property type="entry name" value="IG_LIKE"/>
    <property type="match status" value="4"/>
</dbReference>
<feature type="region of interest" description="Disordered" evidence="3">
    <location>
        <begin position="421"/>
        <end position="480"/>
    </location>
</feature>
<dbReference type="RefSeq" id="XP_055867643.1">
    <property type="nucleotide sequence ID" value="XM_056011668.1"/>
</dbReference>
<sequence length="1143" mass="125898">MMAFGQHRTRIWSQNNALIPWISLLLGYLLCLMGITEALAEVFPEFSEQPQSQVFSHHSPVTLRCAATPEDAQIRWLFNGQPLDERRHTNLIVQGSNLHFSYIHRHADQHSDLGEYRCTATTSLGTVISQPAILSKPVLGTFSPSPDVKVTVPEGGYATLTCDPPASNPPAKIVFQTSRGDFVNTTRDTVHPLPSGNLVITNITSSSGTGDYRCVAVNPASGHNVTSTRVISLQIDRSNSEVKLMPGMKRKVQVAMGADVSLECPSYGQLGGNITWSKTGGSLPIGRFNLTSFGNINIESVQYEDTGTYRCQSSSGSDSVVLEVFTIPVVQVVRQPGKSVHVGDRVEFVCSYGGLPKPSLRWYHNGRELDSGSEGNLVLTKVSTADSGIYQCIASNIMGTKYGVLSLLVNAQPRVIRPTAAPLQETETLKPEPQKSLNERMDRKKNGRRKKISLRDKRKKKKQGKGHQVETEKPKYAPSVPTVTQLSDRSVMLNWTVPDPGNGQTIRFFKVQYKEMHTEKSNWHTSDAHLPPDARRFEVVNLKLGASYKFRVLAVYEDDDNKNSPSTTTFRLTIVPHAQARPPETAPMIVEATPVFYQETYGIGVKWQYKPETASPIEGFIIIYKPYGTDLPDMEKRVPGAGVRSEVIRDLLPNTDYSIQMQSFNMAGNSQLSNLVVKKTKAKGNGTEKTTFNPDTPATEPEHLTEAPIPDRRSGEALEQPVILGIVLGALLLALFVLVTMCWWKQRQQKRRNLCNSSAQQKFQEQSRCIFTDNIQGSKPNGNLYPSNGSIPAGNGHGPPRTAHSHMNIDVNPLAEYDVQTSAHGDSRPKQFYGNGGVNGVLPRCSGDKICKEMSCQHSGSSHASCNGDMAYMEYPKPTYPMQHRTLPLTPNQPLHTFYSEAGSLGRSVHHEYSEPGDHERLHSGVPHSLYTKQTMAHPSHVNGQVRNFDYNWSRAYDQPCMDKSSHVSVDRLSPCYPAPADFAGNHPMFGQQHKRLLPTSPSSHMPSHSFPAVPGPLVGSSAGLHVNGKHKRRRKRPNGRDPVLQVHGMKDQATNTDLSSNEGNFEFSAYCHTGSSSGSDICGKHCDSSFANNGSLESLEDDDDDSQSAISLGSHDEQGPHLVSQIAHLTANMPSQCDILNR</sequence>
<feature type="region of interest" description="Disordered" evidence="3">
    <location>
        <begin position="1097"/>
        <end position="1119"/>
    </location>
</feature>
<accession>A0A9W2YY50</accession>
<dbReference type="GO" id="GO:0098609">
    <property type="term" value="P:cell-cell adhesion"/>
    <property type="evidence" value="ECO:0007669"/>
    <property type="project" value="TreeGrafter"/>
</dbReference>
<organism evidence="8 11">
    <name type="scientific">Biomphalaria glabrata</name>
    <name type="common">Bloodfluke planorb</name>
    <name type="synonym">Freshwater snail</name>
    <dbReference type="NCBI Taxonomy" id="6526"/>
    <lineage>
        <taxon>Eukaryota</taxon>
        <taxon>Metazoa</taxon>
        <taxon>Spiralia</taxon>
        <taxon>Lophotrochozoa</taxon>
        <taxon>Mollusca</taxon>
        <taxon>Gastropoda</taxon>
        <taxon>Heterobranchia</taxon>
        <taxon>Euthyneura</taxon>
        <taxon>Panpulmonata</taxon>
        <taxon>Hygrophila</taxon>
        <taxon>Lymnaeoidea</taxon>
        <taxon>Planorbidae</taxon>
        <taxon>Biomphalaria</taxon>
    </lineage>
</organism>
<dbReference type="Gene3D" id="2.60.40.10">
    <property type="entry name" value="Immunoglobulins"/>
    <property type="match status" value="6"/>
</dbReference>
<dbReference type="CDD" id="cd00063">
    <property type="entry name" value="FN3"/>
    <property type="match status" value="2"/>
</dbReference>
<evidence type="ECO:0000256" key="2">
    <source>
        <dbReference type="ARBA" id="ARBA00023157"/>
    </source>
</evidence>
<gene>
    <name evidence="9 10 11 12 13 14 15 16 17 18 19" type="primary">LOC106060412</name>
</gene>
<feature type="region of interest" description="Disordered" evidence="3">
    <location>
        <begin position="1022"/>
        <end position="1058"/>
    </location>
</feature>
<keyword evidence="4" id="KW-0812">Transmembrane</keyword>
<keyword evidence="1" id="KW-0677">Repeat</keyword>
<evidence type="ECO:0000313" key="11">
    <source>
        <dbReference type="RefSeq" id="XP_055867643.1"/>
    </source>
</evidence>
<dbReference type="RefSeq" id="XP_055867650.1">
    <property type="nucleotide sequence ID" value="XM_056011675.1"/>
</dbReference>
<keyword evidence="4" id="KW-0472">Membrane</keyword>
<feature type="domain" description="Fibronectin type-III" evidence="7">
    <location>
        <begin position="477"/>
        <end position="578"/>
    </location>
</feature>
<dbReference type="SUPFAM" id="SSF48726">
    <property type="entry name" value="Immunoglobulin"/>
    <property type="match status" value="4"/>
</dbReference>
<dbReference type="GeneID" id="106060412"/>
<evidence type="ECO:0000313" key="14">
    <source>
        <dbReference type="RefSeq" id="XP_055867646.1"/>
    </source>
</evidence>
<evidence type="ECO:0000313" key="17">
    <source>
        <dbReference type="RefSeq" id="XP_055867649.1"/>
    </source>
</evidence>
<name>A0A9W2YY50_BIOGL</name>
<dbReference type="PANTHER" id="PTHR44170:SF6">
    <property type="entry name" value="CONTACTIN"/>
    <property type="match status" value="1"/>
</dbReference>
<feature type="compositionally biased region" description="Basic and acidic residues" evidence="3">
    <location>
        <begin position="700"/>
        <end position="713"/>
    </location>
</feature>
<dbReference type="SMART" id="SM00408">
    <property type="entry name" value="IGc2"/>
    <property type="match status" value="4"/>
</dbReference>
<evidence type="ECO:0000256" key="4">
    <source>
        <dbReference type="SAM" id="Phobius"/>
    </source>
</evidence>
<dbReference type="RefSeq" id="XP_055867641.1">
    <property type="nucleotide sequence ID" value="XM_056011666.1"/>
</dbReference>
<evidence type="ECO:0000313" key="18">
    <source>
        <dbReference type="RefSeq" id="XP_055867650.1"/>
    </source>
</evidence>
<dbReference type="RefSeq" id="XP_055867646.1">
    <property type="nucleotide sequence ID" value="XM_056011671.1"/>
</dbReference>
<evidence type="ECO:0000313" key="13">
    <source>
        <dbReference type="RefSeq" id="XP_055867645.1"/>
    </source>
</evidence>
<dbReference type="Proteomes" id="UP001165740">
    <property type="component" value="Chromosome 14"/>
</dbReference>
<feature type="transmembrane region" description="Helical" evidence="4">
    <location>
        <begin position="722"/>
        <end position="744"/>
    </location>
</feature>
<dbReference type="Pfam" id="PF13927">
    <property type="entry name" value="Ig_3"/>
    <property type="match status" value="2"/>
</dbReference>
<dbReference type="InterPro" id="IPR013783">
    <property type="entry name" value="Ig-like_fold"/>
</dbReference>
<feature type="compositionally biased region" description="Polar residues" evidence="3">
    <location>
        <begin position="687"/>
        <end position="696"/>
    </location>
</feature>
<dbReference type="InterPro" id="IPR003961">
    <property type="entry name" value="FN3_dom"/>
</dbReference>
<dbReference type="InterPro" id="IPR036116">
    <property type="entry name" value="FN3_sf"/>
</dbReference>
<dbReference type="GO" id="GO:0007399">
    <property type="term" value="P:nervous system development"/>
    <property type="evidence" value="ECO:0007669"/>
    <property type="project" value="TreeGrafter"/>
</dbReference>
<evidence type="ECO:0000313" key="19">
    <source>
        <dbReference type="RefSeq" id="XP_055867652.1"/>
    </source>
</evidence>
<protein>
    <submittedName>
        <fullName evidence="9 10">Interference hedgehog-like isoform X1</fullName>
    </submittedName>
</protein>
<feature type="domain" description="Fibronectin type-III" evidence="7">
    <location>
        <begin position="586"/>
        <end position="683"/>
    </location>
</feature>
<dbReference type="Pfam" id="PF00047">
    <property type="entry name" value="ig"/>
    <property type="match status" value="1"/>
</dbReference>
<feature type="domain" description="Ig-like" evidence="6">
    <location>
        <begin position="246"/>
        <end position="323"/>
    </location>
</feature>
<feature type="chain" id="PRO_5044702515" evidence="5">
    <location>
        <begin position="41"/>
        <end position="1143"/>
    </location>
</feature>
<dbReference type="OrthoDB" id="9998697at2759"/>
<dbReference type="RefSeq" id="XP_055867652.1">
    <property type="nucleotide sequence ID" value="XM_056011677.1"/>
</dbReference>
<feature type="signal peptide" evidence="5">
    <location>
        <begin position="1"/>
        <end position="40"/>
    </location>
</feature>